<dbReference type="InParanoid" id="A0A0C3CPT7"/>
<evidence type="ECO:0000256" key="1">
    <source>
        <dbReference type="SAM" id="MobiDB-lite"/>
    </source>
</evidence>
<feature type="compositionally biased region" description="Low complexity" evidence="1">
    <location>
        <begin position="184"/>
        <end position="193"/>
    </location>
</feature>
<name>A0A0C3CPT7_PILCF</name>
<feature type="compositionally biased region" description="Basic and acidic residues" evidence="1">
    <location>
        <begin position="209"/>
        <end position="221"/>
    </location>
</feature>
<reference evidence="2 3" key="1">
    <citation type="submission" date="2014-04" db="EMBL/GenBank/DDBJ databases">
        <authorList>
            <consortium name="DOE Joint Genome Institute"/>
            <person name="Kuo A."/>
            <person name="Tarkka M."/>
            <person name="Buscot F."/>
            <person name="Kohler A."/>
            <person name="Nagy L.G."/>
            <person name="Floudas D."/>
            <person name="Copeland A."/>
            <person name="Barry K.W."/>
            <person name="Cichocki N."/>
            <person name="Veneault-Fourrey C."/>
            <person name="LaButti K."/>
            <person name="Lindquist E.A."/>
            <person name="Lipzen A."/>
            <person name="Lundell T."/>
            <person name="Morin E."/>
            <person name="Murat C."/>
            <person name="Sun H."/>
            <person name="Tunlid A."/>
            <person name="Henrissat B."/>
            <person name="Grigoriev I.V."/>
            <person name="Hibbett D.S."/>
            <person name="Martin F."/>
            <person name="Nordberg H.P."/>
            <person name="Cantor M.N."/>
            <person name="Hua S.X."/>
        </authorList>
    </citation>
    <scope>NUCLEOTIDE SEQUENCE [LARGE SCALE GENOMIC DNA]</scope>
    <source>
        <strain evidence="2 3">F 1598</strain>
    </source>
</reference>
<dbReference type="EMBL" id="KN832971">
    <property type="protein sequence ID" value="KIM91692.1"/>
    <property type="molecule type" value="Genomic_DNA"/>
</dbReference>
<gene>
    <name evidence="2" type="ORF">PILCRDRAFT_810975</name>
</gene>
<dbReference type="GO" id="GO:0006355">
    <property type="term" value="P:regulation of DNA-templated transcription"/>
    <property type="evidence" value="ECO:0007669"/>
    <property type="project" value="InterPro"/>
</dbReference>
<dbReference type="PANTHER" id="PTHR13464:SF0">
    <property type="entry name" value="SAP30-BINDING PROTEIN"/>
    <property type="match status" value="1"/>
</dbReference>
<keyword evidence="3" id="KW-1185">Reference proteome</keyword>
<dbReference type="HOGENOM" id="CLU_074178_0_0_1"/>
<feature type="compositionally biased region" description="Basic and acidic residues" evidence="1">
    <location>
        <begin position="232"/>
        <end position="251"/>
    </location>
</feature>
<dbReference type="GO" id="GO:0005634">
    <property type="term" value="C:nucleus"/>
    <property type="evidence" value="ECO:0007669"/>
    <property type="project" value="TreeGrafter"/>
</dbReference>
<dbReference type="Proteomes" id="UP000054166">
    <property type="component" value="Unassembled WGS sequence"/>
</dbReference>
<organism evidence="2 3">
    <name type="scientific">Piloderma croceum (strain F 1598)</name>
    <dbReference type="NCBI Taxonomy" id="765440"/>
    <lineage>
        <taxon>Eukaryota</taxon>
        <taxon>Fungi</taxon>
        <taxon>Dikarya</taxon>
        <taxon>Basidiomycota</taxon>
        <taxon>Agaricomycotina</taxon>
        <taxon>Agaricomycetes</taxon>
        <taxon>Agaricomycetidae</taxon>
        <taxon>Atheliales</taxon>
        <taxon>Atheliaceae</taxon>
        <taxon>Piloderma</taxon>
    </lineage>
</organism>
<evidence type="ECO:0008006" key="4">
    <source>
        <dbReference type="Google" id="ProtNLM"/>
    </source>
</evidence>
<dbReference type="AlphaFoldDB" id="A0A0C3CPT7"/>
<evidence type="ECO:0000313" key="2">
    <source>
        <dbReference type="EMBL" id="KIM91692.1"/>
    </source>
</evidence>
<dbReference type="OrthoDB" id="1714508at2759"/>
<protein>
    <recommendedName>
        <fullName evidence="4">HCNGP-domain-containing protein</fullName>
    </recommendedName>
</protein>
<feature type="compositionally biased region" description="Basic and acidic residues" evidence="1">
    <location>
        <begin position="32"/>
        <end position="43"/>
    </location>
</feature>
<evidence type="ECO:0000313" key="3">
    <source>
        <dbReference type="Proteomes" id="UP000054166"/>
    </source>
</evidence>
<dbReference type="STRING" id="765440.A0A0C3CPT7"/>
<accession>A0A0C3CPT7</accession>
<feature type="region of interest" description="Disordered" evidence="1">
    <location>
        <begin position="179"/>
        <end position="251"/>
    </location>
</feature>
<dbReference type="InterPro" id="IPR012479">
    <property type="entry name" value="SAP30BP"/>
</dbReference>
<feature type="region of interest" description="Disordered" evidence="1">
    <location>
        <begin position="1"/>
        <end position="100"/>
    </location>
</feature>
<dbReference type="Pfam" id="PF07818">
    <property type="entry name" value="HCNGP"/>
    <property type="match status" value="1"/>
</dbReference>
<dbReference type="PANTHER" id="PTHR13464">
    <property type="entry name" value="TRANSCRIPTIONAL REGULATOR PROTEIN HCNGP"/>
    <property type="match status" value="1"/>
</dbReference>
<proteinExistence type="predicted"/>
<reference evidence="3" key="2">
    <citation type="submission" date="2015-01" db="EMBL/GenBank/DDBJ databases">
        <title>Evolutionary Origins and Diversification of the Mycorrhizal Mutualists.</title>
        <authorList>
            <consortium name="DOE Joint Genome Institute"/>
            <consortium name="Mycorrhizal Genomics Consortium"/>
            <person name="Kohler A."/>
            <person name="Kuo A."/>
            <person name="Nagy L.G."/>
            <person name="Floudas D."/>
            <person name="Copeland A."/>
            <person name="Barry K.W."/>
            <person name="Cichocki N."/>
            <person name="Veneault-Fourrey C."/>
            <person name="LaButti K."/>
            <person name="Lindquist E.A."/>
            <person name="Lipzen A."/>
            <person name="Lundell T."/>
            <person name="Morin E."/>
            <person name="Murat C."/>
            <person name="Riley R."/>
            <person name="Ohm R."/>
            <person name="Sun H."/>
            <person name="Tunlid A."/>
            <person name="Henrissat B."/>
            <person name="Grigoriev I.V."/>
            <person name="Hibbett D.S."/>
            <person name="Martin F."/>
        </authorList>
    </citation>
    <scope>NUCLEOTIDE SEQUENCE [LARGE SCALE GENOMIC DNA]</scope>
    <source>
        <strain evidence="3">F 1598</strain>
    </source>
</reference>
<feature type="compositionally biased region" description="Polar residues" evidence="1">
    <location>
        <begin position="44"/>
        <end position="60"/>
    </location>
</feature>
<sequence>MSLTRSSEAGRPPKSQVVIRRPPPIKGHPRAHISDDLTEDSRSDANAQASGSSTVLSNDASSSTTDDPPDELTRIRSLLRPPPIPDLDDWGIPGQSTEPCDPAIEAKLAQFNALKRDPQNPKHFNDSLMSNRSFRNPHLYAKLVEFVDVDERTTNFPLDIWNPEDIKDEWFADRIAERQKARSEQQAAAQSSSKRSRIDFAKEATSGRPVREKDTGKKSRFEPYGAGGVGHSYHDGKSKDYSRERQKTRWG</sequence>